<organism evidence="1 2">
    <name type="scientific">Nostoc flagelliforme CCNUN1</name>
    <dbReference type="NCBI Taxonomy" id="2038116"/>
    <lineage>
        <taxon>Bacteria</taxon>
        <taxon>Bacillati</taxon>
        <taxon>Cyanobacteriota</taxon>
        <taxon>Cyanophyceae</taxon>
        <taxon>Nostocales</taxon>
        <taxon>Nostocaceae</taxon>
        <taxon>Nostoc</taxon>
    </lineage>
</organism>
<dbReference type="Proteomes" id="UP000232003">
    <property type="component" value="Chromosome"/>
</dbReference>
<evidence type="ECO:0000313" key="1">
    <source>
        <dbReference type="EMBL" id="AUB38792.1"/>
    </source>
</evidence>
<proteinExistence type="predicted"/>
<keyword evidence="2" id="KW-1185">Reference proteome</keyword>
<reference evidence="1 2" key="1">
    <citation type="submission" date="2017-11" db="EMBL/GenBank/DDBJ databases">
        <title>Complete genome of a free-living desiccation-tolerant cyanobacterium and its photosynthetic adaptation to extreme terrestrial habitat.</title>
        <authorList>
            <person name="Shang J."/>
        </authorList>
    </citation>
    <scope>NUCLEOTIDE SEQUENCE [LARGE SCALE GENOMIC DNA]</scope>
    <source>
        <strain evidence="1 2">CCNUN1</strain>
    </source>
</reference>
<evidence type="ECO:0000313" key="2">
    <source>
        <dbReference type="Proteomes" id="UP000232003"/>
    </source>
</evidence>
<gene>
    <name evidence="1" type="ORF">COO91_04767</name>
</gene>
<sequence length="44" mass="5154">MGLYPSSVTLRKHLSFLTSRAFVQEAIARFFPNNKYKTNFFLIV</sequence>
<accession>A0A2K8STK6</accession>
<dbReference type="KEGG" id="nfl:COO91_04767"/>
<dbReference type="AlphaFoldDB" id="A0A2K8STK6"/>
<protein>
    <submittedName>
        <fullName evidence="1">Uncharacterized protein</fullName>
    </submittedName>
</protein>
<name>A0A2K8STK6_9NOSO</name>
<dbReference type="EMBL" id="CP024785">
    <property type="protein sequence ID" value="AUB38792.1"/>
    <property type="molecule type" value="Genomic_DNA"/>
</dbReference>